<feature type="region of interest" description="Disordered" evidence="1">
    <location>
        <begin position="312"/>
        <end position="344"/>
    </location>
</feature>
<accession>A0A8J4W567</accession>
<dbReference type="PANTHER" id="PTHR31286">
    <property type="entry name" value="GLYCINE-RICH CELL WALL STRUCTURAL PROTEIN 1.8-LIKE"/>
    <property type="match status" value="1"/>
</dbReference>
<name>A0A8J4W567_9ROSI</name>
<dbReference type="Pfam" id="PF14111">
    <property type="entry name" value="DUF4283"/>
    <property type="match status" value="1"/>
</dbReference>
<evidence type="ECO:0000313" key="4">
    <source>
        <dbReference type="Proteomes" id="UP000737018"/>
    </source>
</evidence>
<comment type="caution">
    <text evidence="3">The sequence shown here is derived from an EMBL/GenBank/DDBJ whole genome shotgun (WGS) entry which is preliminary data.</text>
</comment>
<protein>
    <recommendedName>
        <fullName evidence="2">DUF4283 domain-containing protein</fullName>
    </recommendedName>
</protein>
<gene>
    <name evidence="3" type="ORF">CMV_004032</name>
</gene>
<evidence type="ECO:0000313" key="3">
    <source>
        <dbReference type="EMBL" id="KAF3972461.1"/>
    </source>
</evidence>
<evidence type="ECO:0000256" key="1">
    <source>
        <dbReference type="SAM" id="MobiDB-lite"/>
    </source>
</evidence>
<evidence type="ECO:0000259" key="2">
    <source>
        <dbReference type="Pfam" id="PF14111"/>
    </source>
</evidence>
<feature type="domain" description="DUF4283" evidence="2">
    <location>
        <begin position="100"/>
        <end position="179"/>
    </location>
</feature>
<organism evidence="3 4">
    <name type="scientific">Castanea mollissima</name>
    <name type="common">Chinese chestnut</name>
    <dbReference type="NCBI Taxonomy" id="60419"/>
    <lineage>
        <taxon>Eukaryota</taxon>
        <taxon>Viridiplantae</taxon>
        <taxon>Streptophyta</taxon>
        <taxon>Embryophyta</taxon>
        <taxon>Tracheophyta</taxon>
        <taxon>Spermatophyta</taxon>
        <taxon>Magnoliopsida</taxon>
        <taxon>eudicotyledons</taxon>
        <taxon>Gunneridae</taxon>
        <taxon>Pentapetalae</taxon>
        <taxon>rosids</taxon>
        <taxon>fabids</taxon>
        <taxon>Fagales</taxon>
        <taxon>Fagaceae</taxon>
        <taxon>Castanea</taxon>
    </lineage>
</organism>
<sequence length="448" mass="50589">MARSNKKVKDIHRPKFNGGSREDSPSLGFHNIEFSSGGSFKDKLVGDLPRVYVEVFEFESLMEEVVESDCENEEDANQNRVGWVNVRLSKETKQRIRGPWSRAIIVMLVGRSVGFAYLKSRLSQRWRPSAKMDCVDLGYGFFLVKFFSKEDLDAVLMKGPWFIGDHFLSIRPWEPFFKPLMANVSLIAVWIRLCELPIELYDAEVLKQIGESIGKVLRIVSHMAMEARGKYARLCIQIDVNKPQVEACPYIIRKEKESLSPTEEVEKSCSDVSREKHVEQPTLSVQYMGELVKKDSHYGPWMVVSKKMYGRKGTKAGGSKDSTKKSTWHSSVQLPPRNPEWGKKAVARNSSAKTKFRTANNPLSNILDANITSLYSDRASPSSRETNESSSSPFEFMASAIADLELHGDNDNAHVPVFSPSSIADFSKDFGTIEMLNNFDITTARFVS</sequence>
<dbReference type="InterPro" id="IPR025558">
    <property type="entry name" value="DUF4283"/>
</dbReference>
<dbReference type="PANTHER" id="PTHR31286:SF99">
    <property type="entry name" value="DUF4283 DOMAIN-CONTAINING PROTEIN"/>
    <property type="match status" value="1"/>
</dbReference>
<dbReference type="Proteomes" id="UP000737018">
    <property type="component" value="Unassembled WGS sequence"/>
</dbReference>
<reference evidence="3" key="1">
    <citation type="submission" date="2020-03" db="EMBL/GenBank/DDBJ databases">
        <title>Castanea mollissima Vanexum genome sequencing.</title>
        <authorList>
            <person name="Staton M."/>
        </authorList>
    </citation>
    <scope>NUCLEOTIDE SEQUENCE</scope>
    <source>
        <tissue evidence="3">Leaf</tissue>
    </source>
</reference>
<feature type="region of interest" description="Disordered" evidence="1">
    <location>
        <begin position="1"/>
        <end position="24"/>
    </location>
</feature>
<dbReference type="EMBL" id="JRKL02000332">
    <property type="protein sequence ID" value="KAF3972461.1"/>
    <property type="molecule type" value="Genomic_DNA"/>
</dbReference>
<dbReference type="InterPro" id="IPR040256">
    <property type="entry name" value="At4g02000-like"/>
</dbReference>
<keyword evidence="4" id="KW-1185">Reference proteome</keyword>
<proteinExistence type="predicted"/>
<dbReference type="OrthoDB" id="1539447at2759"/>
<dbReference type="AlphaFoldDB" id="A0A8J4W567"/>